<accession>A0A9R0JI91</accession>
<evidence type="ECO:0000313" key="3">
    <source>
        <dbReference type="RefSeq" id="XP_021835635.1"/>
    </source>
</evidence>
<reference evidence="3" key="2">
    <citation type="submission" date="2025-08" db="UniProtKB">
        <authorList>
            <consortium name="RefSeq"/>
        </authorList>
    </citation>
    <scope>IDENTIFICATION</scope>
    <source>
        <tissue evidence="3">Leaf</tissue>
    </source>
</reference>
<dbReference type="RefSeq" id="XP_021835635.1">
    <property type="nucleotide sequence ID" value="XM_021979943.2"/>
</dbReference>
<dbReference type="GeneID" id="110775331"/>
<dbReference type="AlphaFoldDB" id="A0A9R0JI91"/>
<dbReference type="KEGG" id="soe:110775331"/>
<dbReference type="FunFam" id="3.20.80.10:FF:000008">
    <property type="entry name" value="SOUL heme-binding protein"/>
    <property type="match status" value="1"/>
</dbReference>
<dbReference type="InterPro" id="IPR006917">
    <property type="entry name" value="SOUL_heme-bd"/>
</dbReference>
<dbReference type="Gene3D" id="3.20.80.10">
    <property type="entry name" value="Regulatory factor, effector binding domain"/>
    <property type="match status" value="1"/>
</dbReference>
<dbReference type="SUPFAM" id="SSF55136">
    <property type="entry name" value="Probable bacterial effector-binding domain"/>
    <property type="match status" value="1"/>
</dbReference>
<dbReference type="Pfam" id="PF04832">
    <property type="entry name" value="SOUL"/>
    <property type="match status" value="1"/>
</dbReference>
<sequence length="389" mass="44880">MAARAQLPHAILRPISGVSPISRRHFTRITFPSSFPKHPIHKTQKKLEISKWAIKLSLQVEQSESSPKSTVDVQRMVDFLYEDLPHLFDDQGIDRTAYDKRVMFRDPITKHDTISGYLLNIVLLKQLFRPDFQLHWAKQTGPYEITTRWTMVMTFVLLPWKPELVFTGTSVMGINPETGKFCSHVDYWDSIKANDYFSVEGLWDVFRQLRLYKTPDLEKPEYQILKRAADYEVRRYSPFLVVETQGDKLSGSTGFNSVAGYIFGKNSKEEKIPMTTPVFTETNDVGQSKVAIQIVLPQDKDLESLPDPNQDTISLRKVEGGIAAVLKFSGKPTEDIVRQKEKELRDSLIRDGLVPRKGCLFARYNDPGRTWEFIMRNEVLIWLEDFSLE</sequence>
<keyword evidence="2" id="KW-1185">Reference proteome</keyword>
<dbReference type="InterPro" id="IPR011256">
    <property type="entry name" value="Reg_factor_effector_dom_sf"/>
</dbReference>
<evidence type="ECO:0000256" key="1">
    <source>
        <dbReference type="ARBA" id="ARBA00009817"/>
    </source>
</evidence>
<dbReference type="PANTHER" id="PTHR11220">
    <property type="entry name" value="HEME-BINDING PROTEIN-RELATED"/>
    <property type="match status" value="1"/>
</dbReference>
<dbReference type="InterPro" id="IPR032710">
    <property type="entry name" value="NTF2-like_dom_sf"/>
</dbReference>
<dbReference type="Proteomes" id="UP000813463">
    <property type="component" value="Chromosome 2"/>
</dbReference>
<proteinExistence type="inferred from homology"/>
<dbReference type="InterPro" id="IPR018790">
    <property type="entry name" value="DUF2358"/>
</dbReference>
<organism evidence="2 3">
    <name type="scientific">Spinacia oleracea</name>
    <name type="common">Spinach</name>
    <dbReference type="NCBI Taxonomy" id="3562"/>
    <lineage>
        <taxon>Eukaryota</taxon>
        <taxon>Viridiplantae</taxon>
        <taxon>Streptophyta</taxon>
        <taxon>Embryophyta</taxon>
        <taxon>Tracheophyta</taxon>
        <taxon>Spermatophyta</taxon>
        <taxon>Magnoliopsida</taxon>
        <taxon>eudicotyledons</taxon>
        <taxon>Gunneridae</taxon>
        <taxon>Pentapetalae</taxon>
        <taxon>Caryophyllales</taxon>
        <taxon>Chenopodiaceae</taxon>
        <taxon>Chenopodioideae</taxon>
        <taxon>Anserineae</taxon>
        <taxon>Spinacia</taxon>
    </lineage>
</organism>
<reference evidence="2" key="1">
    <citation type="journal article" date="2021" name="Nat. Commun.">
        <title>Genomic analyses provide insights into spinach domestication and the genetic basis of agronomic traits.</title>
        <authorList>
            <person name="Cai X."/>
            <person name="Sun X."/>
            <person name="Xu C."/>
            <person name="Sun H."/>
            <person name="Wang X."/>
            <person name="Ge C."/>
            <person name="Zhang Z."/>
            <person name="Wang Q."/>
            <person name="Fei Z."/>
            <person name="Jiao C."/>
            <person name="Wang Q."/>
        </authorList>
    </citation>
    <scope>NUCLEOTIDE SEQUENCE [LARGE SCALE GENOMIC DNA]</scope>
    <source>
        <strain evidence="2">cv. Varoflay</strain>
    </source>
</reference>
<gene>
    <name evidence="3" type="primary">LOC110775331</name>
</gene>
<dbReference type="OrthoDB" id="44820at2759"/>
<dbReference type="PANTHER" id="PTHR11220:SF50">
    <property type="entry name" value="SOUL HEME-BINDING FAMILY PROTEIN"/>
    <property type="match status" value="1"/>
</dbReference>
<dbReference type="SUPFAM" id="SSF54427">
    <property type="entry name" value="NTF2-like"/>
    <property type="match status" value="1"/>
</dbReference>
<dbReference type="Pfam" id="PF10184">
    <property type="entry name" value="DUF2358"/>
    <property type="match status" value="1"/>
</dbReference>
<evidence type="ECO:0008006" key="4">
    <source>
        <dbReference type="Google" id="ProtNLM"/>
    </source>
</evidence>
<evidence type="ECO:0000313" key="2">
    <source>
        <dbReference type="Proteomes" id="UP000813463"/>
    </source>
</evidence>
<comment type="similarity">
    <text evidence="1">Belongs to the HEBP family.</text>
</comment>
<protein>
    <recommendedName>
        <fullName evidence="4">SOUL heme-binding protein</fullName>
    </recommendedName>
</protein>
<name>A0A9R0JI91_SPIOL</name>